<dbReference type="SUPFAM" id="SSF118215">
    <property type="entry name" value="Proton glutamate symport protein"/>
    <property type="match status" value="1"/>
</dbReference>
<feature type="transmembrane region" description="Helical" evidence="8">
    <location>
        <begin position="92"/>
        <end position="113"/>
    </location>
</feature>
<dbReference type="InterPro" id="IPR036458">
    <property type="entry name" value="Na:dicarbo_symporter_sf"/>
</dbReference>
<reference evidence="9 10" key="1">
    <citation type="submission" date="2018-10" db="EMBL/GenBank/DDBJ databases">
        <title>Genomic Encyclopedia of Type Strains, Phase IV (KMG-IV): sequencing the most valuable type-strain genomes for metagenomic binning, comparative biology and taxonomic classification.</title>
        <authorList>
            <person name="Goeker M."/>
        </authorList>
    </citation>
    <scope>NUCLEOTIDE SEQUENCE [LARGE SCALE GENOMIC DNA]</scope>
    <source>
        <strain evidence="9 10">DSM 25080</strain>
    </source>
</reference>
<keyword evidence="5" id="KW-0769">Symport</keyword>
<dbReference type="OrthoDB" id="9766690at2"/>
<keyword evidence="2" id="KW-0813">Transport</keyword>
<dbReference type="FunFam" id="1.10.3860.10:FF:000001">
    <property type="entry name" value="C4-dicarboxylate transport protein"/>
    <property type="match status" value="1"/>
</dbReference>
<proteinExistence type="predicted"/>
<gene>
    <name evidence="9" type="ORF">DFR27_0010</name>
</gene>
<dbReference type="Pfam" id="PF00375">
    <property type="entry name" value="SDF"/>
    <property type="match status" value="1"/>
</dbReference>
<dbReference type="GO" id="GO:0005886">
    <property type="term" value="C:plasma membrane"/>
    <property type="evidence" value="ECO:0007669"/>
    <property type="project" value="UniProtKB-SubCell"/>
</dbReference>
<dbReference type="RefSeq" id="WP_121875416.1">
    <property type="nucleotide sequence ID" value="NZ_REFJ01000001.1"/>
</dbReference>
<dbReference type="Gene3D" id="1.10.3860.10">
    <property type="entry name" value="Sodium:dicarboxylate symporter"/>
    <property type="match status" value="1"/>
</dbReference>
<protein>
    <submittedName>
        <fullName evidence="9">Na+/H+-dicarboxylate symporter</fullName>
    </submittedName>
</protein>
<keyword evidence="10" id="KW-1185">Reference proteome</keyword>
<keyword evidence="7 8" id="KW-0472">Membrane</keyword>
<evidence type="ECO:0000313" key="10">
    <source>
        <dbReference type="Proteomes" id="UP000267187"/>
    </source>
</evidence>
<feature type="transmembrane region" description="Helical" evidence="8">
    <location>
        <begin position="9"/>
        <end position="30"/>
    </location>
</feature>
<keyword evidence="6 8" id="KW-1133">Transmembrane helix</keyword>
<feature type="transmembrane region" description="Helical" evidence="8">
    <location>
        <begin position="229"/>
        <end position="262"/>
    </location>
</feature>
<evidence type="ECO:0000313" key="9">
    <source>
        <dbReference type="EMBL" id="RMA82063.1"/>
    </source>
</evidence>
<organism evidence="9 10">
    <name type="scientific">Umboniibacter marinipuniceus</name>
    <dbReference type="NCBI Taxonomy" id="569599"/>
    <lineage>
        <taxon>Bacteria</taxon>
        <taxon>Pseudomonadati</taxon>
        <taxon>Pseudomonadota</taxon>
        <taxon>Gammaproteobacteria</taxon>
        <taxon>Cellvibrionales</taxon>
        <taxon>Cellvibrionaceae</taxon>
        <taxon>Umboniibacter</taxon>
    </lineage>
</organism>
<keyword evidence="3" id="KW-1003">Cell membrane</keyword>
<dbReference type="InterPro" id="IPR001991">
    <property type="entry name" value="Na-dicarboxylate_symporter"/>
</dbReference>
<accession>A0A3M0AA93</accession>
<sequence length="423" mass="44641">MKLSLTSKILLAMVAGIALGLLMQLLGSLFPDNPISTFYGVWLAEGLFNMGGQIFVNSLKLLVVPLVFVSLVCGTSSLGENSRMGAIAFRTVGLYVMTTCIAITLALFFANIVNPGDGLALELPGADAFSAKESPPLIDVVVGMFPSNPFAAMVEGNMLQVIVFAILFGVAVSQAGDFGNRVSATFNNFNEVIMKMVNILMNFAPYGVFCLLAKLFFTLDVGALGSLFWYIATLVFVLLFQATFVYGGLVKFVAGLSPLMFFKKMRPALSMGFSTASSNATMPVTMEVAEEKIGIHNSVASFTIPLGATINMDGTAIMQGVATVFIAQIYGIDIGLLGYLTVILTATLASIGTAGVPGVGLITLSMVLQQAGLPVEGVAIILGVDRLLDMIRTAINVSGDAAVSTVVAVKENKLDRELFNRAS</sequence>
<comment type="caution">
    <text evidence="9">The sequence shown here is derived from an EMBL/GenBank/DDBJ whole genome shotgun (WGS) entry which is preliminary data.</text>
</comment>
<evidence type="ECO:0000256" key="8">
    <source>
        <dbReference type="SAM" id="Phobius"/>
    </source>
</evidence>
<dbReference type="PRINTS" id="PR00173">
    <property type="entry name" value="EDTRNSPORT"/>
</dbReference>
<evidence type="ECO:0000256" key="5">
    <source>
        <dbReference type="ARBA" id="ARBA00022847"/>
    </source>
</evidence>
<dbReference type="PANTHER" id="PTHR42865">
    <property type="entry name" value="PROTON/GLUTAMATE-ASPARTATE SYMPORTER"/>
    <property type="match status" value="1"/>
</dbReference>
<evidence type="ECO:0000256" key="7">
    <source>
        <dbReference type="ARBA" id="ARBA00023136"/>
    </source>
</evidence>
<dbReference type="Proteomes" id="UP000267187">
    <property type="component" value="Unassembled WGS sequence"/>
</dbReference>
<evidence type="ECO:0000256" key="4">
    <source>
        <dbReference type="ARBA" id="ARBA00022692"/>
    </source>
</evidence>
<evidence type="ECO:0000256" key="3">
    <source>
        <dbReference type="ARBA" id="ARBA00022475"/>
    </source>
</evidence>
<dbReference type="EMBL" id="REFJ01000001">
    <property type="protein sequence ID" value="RMA82063.1"/>
    <property type="molecule type" value="Genomic_DNA"/>
</dbReference>
<evidence type="ECO:0000256" key="6">
    <source>
        <dbReference type="ARBA" id="ARBA00022989"/>
    </source>
</evidence>
<name>A0A3M0AA93_9GAMM</name>
<dbReference type="GO" id="GO:0006835">
    <property type="term" value="P:dicarboxylic acid transport"/>
    <property type="evidence" value="ECO:0007669"/>
    <property type="project" value="TreeGrafter"/>
</dbReference>
<keyword evidence="4 8" id="KW-0812">Transmembrane</keyword>
<comment type="subcellular location">
    <subcellularLocation>
        <location evidence="1">Cell membrane</location>
        <topology evidence="1">Multi-pass membrane protein</topology>
    </subcellularLocation>
</comment>
<dbReference type="PANTHER" id="PTHR42865:SF7">
    <property type="entry name" value="PROTON_GLUTAMATE-ASPARTATE SYMPORTER"/>
    <property type="match status" value="1"/>
</dbReference>
<evidence type="ECO:0000256" key="2">
    <source>
        <dbReference type="ARBA" id="ARBA00022448"/>
    </source>
</evidence>
<feature type="transmembrane region" description="Helical" evidence="8">
    <location>
        <begin position="158"/>
        <end position="176"/>
    </location>
</feature>
<dbReference type="GO" id="GO:0015293">
    <property type="term" value="F:symporter activity"/>
    <property type="evidence" value="ECO:0007669"/>
    <property type="project" value="UniProtKB-KW"/>
</dbReference>
<feature type="transmembrane region" description="Helical" evidence="8">
    <location>
        <begin position="50"/>
        <end position="72"/>
    </location>
</feature>
<evidence type="ECO:0000256" key="1">
    <source>
        <dbReference type="ARBA" id="ARBA00004651"/>
    </source>
</evidence>
<dbReference type="AlphaFoldDB" id="A0A3M0AA93"/>
<feature type="transmembrane region" description="Helical" evidence="8">
    <location>
        <begin position="197"/>
        <end position="217"/>
    </location>
</feature>